<accession>Q6E6D3</accession>
<feature type="transmembrane region" description="Helical" evidence="2">
    <location>
        <begin position="148"/>
        <end position="166"/>
    </location>
</feature>
<name>Q6E6D3_ANTLO</name>
<dbReference type="EMBL" id="AY548900">
    <property type="protein sequence ID" value="AAT12354.1"/>
    <property type="molecule type" value="Genomic_DNA"/>
</dbReference>
<reference evidence="3" key="1">
    <citation type="journal article" date="2004" name="Curr. Biol.">
        <title>Genome compaction and stability in microsporidian intracellular parasites.</title>
        <authorList>
            <person name="Slamovits C.H."/>
            <person name="Fast N.M."/>
            <person name="Law J.S."/>
            <person name="Keeling P.J."/>
        </authorList>
    </citation>
    <scope>NUCLEOTIDE SEQUENCE</scope>
</reference>
<keyword evidence="2" id="KW-1133">Transmembrane helix</keyword>
<evidence type="ECO:0000313" key="3">
    <source>
        <dbReference type="EMBL" id="AAT12354.1"/>
    </source>
</evidence>
<evidence type="ECO:0000256" key="1">
    <source>
        <dbReference type="SAM" id="Coils"/>
    </source>
</evidence>
<evidence type="ECO:0000256" key="2">
    <source>
        <dbReference type="SAM" id="Phobius"/>
    </source>
</evidence>
<sequence length="169" mass="19427">MFDAAYFSELLNETMLLSESLSRKHCEETAERLEANVLALSYLAESIEDAEERAETKKKLALFSTAFELQTERRREVVASETDEGREALEGDLLEHARQLRQKANELGRKLREDDQVVERVGNVFQKNVLQTRANLVNANALGDTVSVLQVFMLSFVIFLLMYIFVRFF</sequence>
<keyword evidence="2" id="KW-0812">Transmembrane</keyword>
<protein>
    <submittedName>
        <fullName evidence="3">Uncharacterized protein</fullName>
    </submittedName>
</protein>
<keyword evidence="1" id="KW-0175">Coiled coil</keyword>
<organism evidence="3">
    <name type="scientific">Antonospora locustae</name>
    <name type="common">Microsporidian parasite</name>
    <name type="synonym">Nosema locustae</name>
    <dbReference type="NCBI Taxonomy" id="278021"/>
    <lineage>
        <taxon>Eukaryota</taxon>
        <taxon>Fungi</taxon>
        <taxon>Fungi incertae sedis</taxon>
        <taxon>Microsporidia</taxon>
        <taxon>Antonospora</taxon>
    </lineage>
</organism>
<dbReference type="AlphaFoldDB" id="Q6E6D3"/>
<keyword evidence="2" id="KW-0472">Membrane</keyword>
<proteinExistence type="predicted"/>
<feature type="coiled-coil region" evidence="1">
    <location>
        <begin position="86"/>
        <end position="114"/>
    </location>
</feature>